<feature type="compositionally biased region" description="Polar residues" evidence="1">
    <location>
        <begin position="8"/>
        <end position="22"/>
    </location>
</feature>
<feature type="compositionally biased region" description="Polar residues" evidence="1">
    <location>
        <begin position="105"/>
        <end position="122"/>
    </location>
</feature>
<dbReference type="Proteomes" id="UP001620626">
    <property type="component" value="Unassembled WGS sequence"/>
</dbReference>
<dbReference type="AlphaFoldDB" id="A0ABD2KWK6"/>
<keyword evidence="2" id="KW-0472">Membrane</keyword>
<name>A0ABD2KWK6_9BILA</name>
<evidence type="ECO:0000256" key="1">
    <source>
        <dbReference type="SAM" id="MobiDB-lite"/>
    </source>
</evidence>
<gene>
    <name evidence="3" type="ORF">niasHT_017407</name>
</gene>
<keyword evidence="2" id="KW-0812">Transmembrane</keyword>
<evidence type="ECO:0000313" key="3">
    <source>
        <dbReference type="EMBL" id="KAL3107324.1"/>
    </source>
</evidence>
<sequence length="170" mass="18110">MHERIDPTETQFPGSTSESQPISAPAPLLSSGLTSAAAQLPTTSPFSAPVPGLPNVFAAAELDSLKTVSLIIDGISLGLIVIAIILLLWIICTMTPKKPIAFSRASPSSEPDQVPSLSGDQHSITSIVQPRSTWQPPKISTSHNWTDRQAAETLDGHPMTAFDQCRSTNR</sequence>
<evidence type="ECO:0000313" key="4">
    <source>
        <dbReference type="Proteomes" id="UP001620626"/>
    </source>
</evidence>
<dbReference type="EMBL" id="JBICBT010000622">
    <property type="protein sequence ID" value="KAL3107324.1"/>
    <property type="molecule type" value="Genomic_DNA"/>
</dbReference>
<proteinExistence type="predicted"/>
<accession>A0ABD2KWK6</accession>
<feature type="region of interest" description="Disordered" evidence="1">
    <location>
        <begin position="102"/>
        <end position="122"/>
    </location>
</feature>
<organism evidence="3 4">
    <name type="scientific">Heterodera trifolii</name>
    <dbReference type="NCBI Taxonomy" id="157864"/>
    <lineage>
        <taxon>Eukaryota</taxon>
        <taxon>Metazoa</taxon>
        <taxon>Ecdysozoa</taxon>
        <taxon>Nematoda</taxon>
        <taxon>Chromadorea</taxon>
        <taxon>Rhabditida</taxon>
        <taxon>Tylenchina</taxon>
        <taxon>Tylenchomorpha</taxon>
        <taxon>Tylenchoidea</taxon>
        <taxon>Heteroderidae</taxon>
        <taxon>Heteroderinae</taxon>
        <taxon>Heterodera</taxon>
    </lineage>
</organism>
<comment type="caution">
    <text evidence="3">The sequence shown here is derived from an EMBL/GenBank/DDBJ whole genome shotgun (WGS) entry which is preliminary data.</text>
</comment>
<evidence type="ECO:0000256" key="2">
    <source>
        <dbReference type="SAM" id="Phobius"/>
    </source>
</evidence>
<keyword evidence="2" id="KW-1133">Transmembrane helix</keyword>
<feature type="region of interest" description="Disordered" evidence="1">
    <location>
        <begin position="1"/>
        <end position="24"/>
    </location>
</feature>
<protein>
    <submittedName>
        <fullName evidence="3">Uncharacterized protein</fullName>
    </submittedName>
</protein>
<reference evidence="3 4" key="1">
    <citation type="submission" date="2024-10" db="EMBL/GenBank/DDBJ databases">
        <authorList>
            <person name="Kim D."/>
        </authorList>
    </citation>
    <scope>NUCLEOTIDE SEQUENCE [LARGE SCALE GENOMIC DNA]</scope>
    <source>
        <strain evidence="3">BH-2024</strain>
    </source>
</reference>
<keyword evidence="4" id="KW-1185">Reference proteome</keyword>
<feature type="transmembrane region" description="Helical" evidence="2">
    <location>
        <begin position="70"/>
        <end position="92"/>
    </location>
</feature>